<evidence type="ECO:0000313" key="2">
    <source>
        <dbReference type="EMBL" id="GES35147.1"/>
    </source>
</evidence>
<dbReference type="Gene3D" id="1.10.12.10">
    <property type="entry name" value="Lyase 2-enoyl-coa Hydratase, Chain A, domain 2"/>
    <property type="match status" value="1"/>
</dbReference>
<reference evidence="2" key="2">
    <citation type="submission" date="2019-10" db="EMBL/GenBank/DDBJ databases">
        <title>Draft genome sequence of Rhodococcus aetherivorans JCM 14343.</title>
        <authorList>
            <person name="Inoue D."/>
            <person name="Nakazawa M."/>
            <person name="Yamamoto N."/>
            <person name="Sei K."/>
            <person name="Ike M."/>
        </authorList>
    </citation>
    <scope>NUCLEOTIDE SEQUENCE</scope>
    <source>
        <strain evidence="2">JCM 14343</strain>
    </source>
</reference>
<evidence type="ECO:0000313" key="3">
    <source>
        <dbReference type="EMBL" id="UYF93974.1"/>
    </source>
</evidence>
<reference evidence="3" key="3">
    <citation type="submission" date="2022-09" db="EMBL/GenBank/DDBJ databases">
        <title>The genome sequence of Rhodococcus aetherivorans N1.</title>
        <authorList>
            <person name="Jiang W."/>
        </authorList>
    </citation>
    <scope>NUCLEOTIDE SEQUENCE</scope>
    <source>
        <strain evidence="3">N1</strain>
    </source>
</reference>
<dbReference type="InterPro" id="IPR014748">
    <property type="entry name" value="Enoyl-CoA_hydra_C"/>
</dbReference>
<dbReference type="EC" id="4.2.1.17" evidence="2"/>
<evidence type="ECO:0000256" key="1">
    <source>
        <dbReference type="ARBA" id="ARBA00005254"/>
    </source>
</evidence>
<accession>N1MIA4</accession>
<dbReference type="PANTHER" id="PTHR43459">
    <property type="entry name" value="ENOYL-COA HYDRATASE"/>
    <property type="match status" value="1"/>
</dbReference>
<name>A0A059MGI1_9NOCA</name>
<dbReference type="GeneID" id="83624092"/>
<accession>A0A059MGI1</accession>
<reference evidence="2 4" key="1">
    <citation type="journal article" date="2018" name="Biodegradation">
        <title>1,4-Dioxane degradation characteristics of Rhodococcus aetherivorans JCM 14343.</title>
        <authorList>
            <person name="Inoue D."/>
            <person name="Tsunoda T."/>
            <person name="Yamamoto N."/>
            <person name="Ike M."/>
            <person name="Sei K."/>
        </authorList>
    </citation>
    <scope>NUCLEOTIDE SEQUENCE [LARGE SCALE GENOMIC DNA]</scope>
    <source>
        <strain evidence="2 4">JCM 14343</strain>
    </source>
</reference>
<sequence length="259" mass="26484">MSTPTVEGLRSELADGILRLTIDRPKRMNAVDLPTMRALGAALDEAGADPRVRTVVLTGEGSAFCTGADIAAAATNPADPSEVMDAANAVIRSIATVPVPVIAAVNGPAAGVGVSMAVAADLTYATESAYFLLSFVNMGLMPDGGASLLVPAAVGRARAAEMALLGERVSAADADRFGLVARTLPDAEFAAHVDAVAARTATTPRRAVALTKRALAAATLGRLDDALAREKSGQTELLASADFAEAAMAMLEKRPPRFS</sequence>
<dbReference type="GO" id="GO:0004300">
    <property type="term" value="F:enoyl-CoA hydratase activity"/>
    <property type="evidence" value="ECO:0007669"/>
    <property type="project" value="UniProtKB-EC"/>
</dbReference>
<organism evidence="3 5">
    <name type="scientific">Rhodococcus aetherivorans</name>
    <dbReference type="NCBI Taxonomy" id="191292"/>
    <lineage>
        <taxon>Bacteria</taxon>
        <taxon>Bacillati</taxon>
        <taxon>Actinomycetota</taxon>
        <taxon>Actinomycetes</taxon>
        <taxon>Mycobacteriales</taxon>
        <taxon>Nocardiaceae</taxon>
        <taxon>Rhodococcus</taxon>
    </lineage>
</organism>
<dbReference type="Proteomes" id="UP001163947">
    <property type="component" value="Chromosome"/>
</dbReference>
<dbReference type="AlphaFoldDB" id="A0A059MGI1"/>
<dbReference type="CDD" id="cd06558">
    <property type="entry name" value="crotonase-like"/>
    <property type="match status" value="1"/>
</dbReference>
<keyword evidence="4" id="KW-1185">Reference proteome</keyword>
<comment type="similarity">
    <text evidence="1">Belongs to the enoyl-CoA hydratase/isomerase family.</text>
</comment>
<dbReference type="EMBL" id="CP106982">
    <property type="protein sequence ID" value="UYF93974.1"/>
    <property type="molecule type" value="Genomic_DNA"/>
</dbReference>
<dbReference type="Proteomes" id="UP000325466">
    <property type="component" value="Unassembled WGS sequence"/>
</dbReference>
<dbReference type="InterPro" id="IPR001753">
    <property type="entry name" value="Enoyl-CoA_hydra/iso"/>
</dbReference>
<dbReference type="Pfam" id="PF00378">
    <property type="entry name" value="ECH_1"/>
    <property type="match status" value="1"/>
</dbReference>
<dbReference type="InterPro" id="IPR029045">
    <property type="entry name" value="ClpP/crotonase-like_dom_sf"/>
</dbReference>
<dbReference type="PANTHER" id="PTHR43459:SF1">
    <property type="entry name" value="EG:BACN32G11.4 PROTEIN"/>
    <property type="match status" value="1"/>
</dbReference>
<dbReference type="Gene3D" id="3.90.226.10">
    <property type="entry name" value="2-enoyl-CoA Hydratase, Chain A, domain 1"/>
    <property type="match status" value="1"/>
</dbReference>
<accession>A0A0G2JCI1</accession>
<evidence type="ECO:0000313" key="5">
    <source>
        <dbReference type="Proteomes" id="UP001163947"/>
    </source>
</evidence>
<gene>
    <name evidence="3" type="ORF">OCS65_26730</name>
    <name evidence="2" type="ORF">RAJCM14343_0394</name>
</gene>
<dbReference type="KEGG" id="rav:AAT18_02535"/>
<dbReference type="EMBL" id="BLAH01000009">
    <property type="protein sequence ID" value="GES35147.1"/>
    <property type="molecule type" value="Genomic_DNA"/>
</dbReference>
<proteinExistence type="inferred from homology"/>
<protein>
    <submittedName>
        <fullName evidence="3">Enoyl-CoA hydratase</fullName>
        <ecNumber evidence="2">4.2.1.17</ecNumber>
    </submittedName>
</protein>
<evidence type="ECO:0000313" key="4">
    <source>
        <dbReference type="Proteomes" id="UP000325466"/>
    </source>
</evidence>
<dbReference type="RefSeq" id="WP_006947482.1">
    <property type="nucleotide sequence ID" value="NZ_BAAAYP010000032.1"/>
</dbReference>
<keyword evidence="2" id="KW-0456">Lyase</keyword>
<dbReference type="SUPFAM" id="SSF52096">
    <property type="entry name" value="ClpP/crotonase"/>
    <property type="match status" value="1"/>
</dbReference>